<proteinExistence type="inferred from homology"/>
<keyword evidence="2" id="KW-0689">Ribosomal protein</keyword>
<dbReference type="Pfam" id="PF01092">
    <property type="entry name" value="Ribosomal_S6e"/>
    <property type="match status" value="1"/>
</dbReference>
<dbReference type="GeneTree" id="ENSGT00390000009819"/>
<dbReference type="GO" id="GO:1990904">
    <property type="term" value="C:ribonucleoprotein complex"/>
    <property type="evidence" value="ECO:0007669"/>
    <property type="project" value="UniProtKB-KW"/>
</dbReference>
<evidence type="ECO:0000256" key="4">
    <source>
        <dbReference type="ARBA" id="ARBA00035278"/>
    </source>
</evidence>
<reference evidence="6" key="1">
    <citation type="submission" date="2025-08" db="UniProtKB">
        <authorList>
            <consortium name="Ensembl"/>
        </authorList>
    </citation>
    <scope>IDENTIFICATION</scope>
</reference>
<protein>
    <recommendedName>
        <fullName evidence="4">Small ribosomal subunit protein eS6</fullName>
    </recommendedName>
    <alternativeName>
        <fullName evidence="5">40S ribosomal protein S6</fullName>
    </alternativeName>
</protein>
<dbReference type="GO" id="GO:0006412">
    <property type="term" value="P:translation"/>
    <property type="evidence" value="ECO:0007669"/>
    <property type="project" value="InterPro"/>
</dbReference>
<dbReference type="Ensembl" id="ENSCWAT00000020570.1">
    <property type="protein sequence ID" value="ENSCWAP00000018955.1"/>
    <property type="gene ID" value="ENSCWAG00000014560.1"/>
</dbReference>
<evidence type="ECO:0000256" key="1">
    <source>
        <dbReference type="ARBA" id="ARBA00009312"/>
    </source>
</evidence>
<dbReference type="Proteomes" id="UP000694540">
    <property type="component" value="Unplaced"/>
</dbReference>
<reference evidence="6" key="2">
    <citation type="submission" date="2025-09" db="UniProtKB">
        <authorList>
            <consortium name="Ensembl"/>
        </authorList>
    </citation>
    <scope>IDENTIFICATION</scope>
</reference>
<evidence type="ECO:0000256" key="2">
    <source>
        <dbReference type="ARBA" id="ARBA00022980"/>
    </source>
</evidence>
<name>A0A8C3X3F7_9CETA</name>
<keyword evidence="3" id="KW-0687">Ribonucleoprotein</keyword>
<evidence type="ECO:0000256" key="5">
    <source>
        <dbReference type="ARBA" id="ARBA00035403"/>
    </source>
</evidence>
<dbReference type="GO" id="GO:0005840">
    <property type="term" value="C:ribosome"/>
    <property type="evidence" value="ECO:0007669"/>
    <property type="project" value="UniProtKB-KW"/>
</dbReference>
<dbReference type="InterPro" id="IPR001377">
    <property type="entry name" value="Ribosomal_eS6"/>
</dbReference>
<dbReference type="GO" id="GO:0003735">
    <property type="term" value="F:structural constituent of ribosome"/>
    <property type="evidence" value="ECO:0007669"/>
    <property type="project" value="InterPro"/>
</dbReference>
<accession>A0A8C3X3F7</accession>
<dbReference type="PANTHER" id="PTHR11502">
    <property type="entry name" value="40S RIBOSOMAL PROTEIN S6"/>
    <property type="match status" value="1"/>
</dbReference>
<sequence>MKQGDLIHGQVCLLLSKGHSCYKPRRTGEGKQKSVRVCIVDANLSILILVTTKKGVKDIPGLTNTIALCCLGPKRAKRIRKLSICFF</sequence>
<dbReference type="AlphaFoldDB" id="A0A8C3X3F7"/>
<comment type="similarity">
    <text evidence="1">Belongs to the eukaryotic ribosomal protein eS6 family.</text>
</comment>
<evidence type="ECO:0000313" key="7">
    <source>
        <dbReference type="Proteomes" id="UP000694540"/>
    </source>
</evidence>
<evidence type="ECO:0000313" key="6">
    <source>
        <dbReference type="Ensembl" id="ENSCWAP00000018955.1"/>
    </source>
</evidence>
<keyword evidence="7" id="KW-1185">Reference proteome</keyword>
<dbReference type="SMART" id="SM01405">
    <property type="entry name" value="Ribosomal_S6e"/>
    <property type="match status" value="1"/>
</dbReference>
<organism evidence="6 7">
    <name type="scientific">Catagonus wagneri</name>
    <name type="common">Chacoan peccary</name>
    <dbReference type="NCBI Taxonomy" id="51154"/>
    <lineage>
        <taxon>Eukaryota</taxon>
        <taxon>Metazoa</taxon>
        <taxon>Chordata</taxon>
        <taxon>Craniata</taxon>
        <taxon>Vertebrata</taxon>
        <taxon>Euteleostomi</taxon>
        <taxon>Mammalia</taxon>
        <taxon>Eutheria</taxon>
        <taxon>Laurasiatheria</taxon>
        <taxon>Artiodactyla</taxon>
        <taxon>Suina</taxon>
        <taxon>Tayassuidae</taxon>
        <taxon>Catagonus</taxon>
    </lineage>
</organism>
<evidence type="ECO:0000256" key="3">
    <source>
        <dbReference type="ARBA" id="ARBA00023274"/>
    </source>
</evidence>